<organism evidence="2 3">
    <name type="scientific">Thermotoga neapolitana (strain ATCC 49049 / DSM 4359 / NBRC 107923 / NS-E)</name>
    <dbReference type="NCBI Taxonomy" id="309803"/>
    <lineage>
        <taxon>Bacteria</taxon>
        <taxon>Thermotogati</taxon>
        <taxon>Thermotogota</taxon>
        <taxon>Thermotogae</taxon>
        <taxon>Thermotogales</taxon>
        <taxon>Thermotogaceae</taxon>
        <taxon>Thermotoga</taxon>
    </lineage>
</organism>
<keyword evidence="3" id="KW-1185">Reference proteome</keyword>
<dbReference type="InterPro" id="IPR008579">
    <property type="entry name" value="UGlyAH_Cupin_dom"/>
</dbReference>
<reference evidence="2 3" key="1">
    <citation type="journal article" date="2009" name="Biosci. Biotechnol. Biochem.">
        <title>WeGAS: a web-based microbial genome annotation system.</title>
        <authorList>
            <person name="Lee D."/>
            <person name="Seo H."/>
            <person name="Park C."/>
            <person name="Park K."/>
        </authorList>
    </citation>
    <scope>NUCLEOTIDE SEQUENCE [LARGE SCALE GENOMIC DNA]</scope>
    <source>
        <strain evidence="3">ATCC 49049 / DSM 4359 / NBRC 107923 / NS-E</strain>
    </source>
</reference>
<dbReference type="Proteomes" id="UP000000445">
    <property type="component" value="Chromosome"/>
</dbReference>
<feature type="domain" description="(S)-ureidoglycine aminohydrolase cupin" evidence="1">
    <location>
        <begin position="17"/>
        <end position="89"/>
    </location>
</feature>
<evidence type="ECO:0000313" key="3">
    <source>
        <dbReference type="Proteomes" id="UP000000445"/>
    </source>
</evidence>
<dbReference type="AlphaFoldDB" id="B9K9J8"/>
<name>B9K9J8_THENN</name>
<dbReference type="InterPro" id="IPR011051">
    <property type="entry name" value="RmlC_Cupin_sf"/>
</dbReference>
<dbReference type="PANTHER" id="PTHR33271:SF22">
    <property type="entry name" value="OS04G0445200 PROTEIN"/>
    <property type="match status" value="1"/>
</dbReference>
<dbReference type="PANTHER" id="PTHR33271">
    <property type="entry name" value="OS04G0445200 PROTEIN"/>
    <property type="match status" value="1"/>
</dbReference>
<gene>
    <name evidence="2" type="ordered locus">CTN_1455</name>
</gene>
<dbReference type="HOGENOM" id="CLU_135880_2_0_0"/>
<protein>
    <recommendedName>
        <fullName evidence="1">(S)-ureidoglycine aminohydrolase cupin domain-containing protein</fullName>
    </recommendedName>
</protein>
<dbReference type="Gene3D" id="2.60.120.10">
    <property type="entry name" value="Jelly Rolls"/>
    <property type="match status" value="1"/>
</dbReference>
<sequence length="92" mass="11132">MMNMEVKIEKPTPEKLKELGVERWPIWEKEVSEFDWYYDTNETCYILEGKVEVTTEDGKKYVIEKGDLVTFPKGLRCRWKVLEPVRKHYNLF</sequence>
<dbReference type="KEGG" id="tna:CTN_1455"/>
<dbReference type="SUPFAM" id="SSF51182">
    <property type="entry name" value="RmlC-like cupins"/>
    <property type="match status" value="1"/>
</dbReference>
<evidence type="ECO:0000259" key="1">
    <source>
        <dbReference type="Pfam" id="PF05899"/>
    </source>
</evidence>
<proteinExistence type="predicted"/>
<dbReference type="CDD" id="cd02227">
    <property type="entry name" value="cupin_TM1112-like"/>
    <property type="match status" value="1"/>
</dbReference>
<dbReference type="EMBL" id="CP000916">
    <property type="protein sequence ID" value="ACM23631.1"/>
    <property type="molecule type" value="Genomic_DNA"/>
</dbReference>
<dbReference type="InterPro" id="IPR014710">
    <property type="entry name" value="RmlC-like_jellyroll"/>
</dbReference>
<dbReference type="STRING" id="309803.CTN_1455"/>
<evidence type="ECO:0000313" key="2">
    <source>
        <dbReference type="EMBL" id="ACM23631.1"/>
    </source>
</evidence>
<dbReference type="Pfam" id="PF05899">
    <property type="entry name" value="Cupin_3"/>
    <property type="match status" value="1"/>
</dbReference>
<accession>B9K9J8</accession>
<dbReference type="eggNOG" id="COG3450">
    <property type="taxonomic scope" value="Bacteria"/>
</dbReference>